<reference evidence="10 11" key="1">
    <citation type="submission" date="2016-09" db="EMBL/GenBank/DDBJ databases">
        <title>Pseudonocardia autotrophica DSM535, a candidate organism with high potential of specific P450 cytochromes.</title>
        <authorList>
            <person name="Grumaz C."/>
            <person name="Vainshtein Y."/>
            <person name="Kirstahler P."/>
            <person name="Sohn K."/>
        </authorList>
    </citation>
    <scope>NUCLEOTIDE SEQUENCE [LARGE SCALE GENOMIC DNA]</scope>
    <source>
        <strain evidence="10 11">DSM 535</strain>
    </source>
</reference>
<dbReference type="InterPro" id="IPR003838">
    <property type="entry name" value="ABC3_permease_C"/>
</dbReference>
<feature type="transmembrane region" description="Helical" evidence="8">
    <location>
        <begin position="378"/>
        <end position="399"/>
    </location>
</feature>
<dbReference type="PANTHER" id="PTHR30572">
    <property type="entry name" value="MEMBRANE COMPONENT OF TRANSPORTER-RELATED"/>
    <property type="match status" value="1"/>
</dbReference>
<feature type="region of interest" description="Disordered" evidence="7">
    <location>
        <begin position="752"/>
        <end position="790"/>
    </location>
</feature>
<comment type="similarity">
    <text evidence="6">Belongs to the ABC-4 integral membrane protein family.</text>
</comment>
<evidence type="ECO:0000256" key="1">
    <source>
        <dbReference type="ARBA" id="ARBA00004651"/>
    </source>
</evidence>
<dbReference type="RefSeq" id="WP_085912991.1">
    <property type="nucleotide sequence ID" value="NZ_AP018920.1"/>
</dbReference>
<evidence type="ECO:0000313" key="11">
    <source>
        <dbReference type="Proteomes" id="UP000194360"/>
    </source>
</evidence>
<feature type="transmembrane region" description="Helical" evidence="8">
    <location>
        <begin position="728"/>
        <end position="747"/>
    </location>
</feature>
<evidence type="ECO:0000259" key="9">
    <source>
        <dbReference type="Pfam" id="PF02687"/>
    </source>
</evidence>
<feature type="domain" description="ABC3 transporter permease C-terminal" evidence="9">
    <location>
        <begin position="640"/>
        <end position="755"/>
    </location>
</feature>
<dbReference type="OrthoDB" id="3223244at2"/>
<accession>A0A1Y2MZE2</accession>
<feature type="transmembrane region" description="Helical" evidence="8">
    <location>
        <begin position="634"/>
        <end position="659"/>
    </location>
</feature>
<evidence type="ECO:0000256" key="3">
    <source>
        <dbReference type="ARBA" id="ARBA00022692"/>
    </source>
</evidence>
<comment type="caution">
    <text evidence="10">The sequence shown here is derived from an EMBL/GenBank/DDBJ whole genome shotgun (WGS) entry which is preliminary data.</text>
</comment>
<name>A0A1Y2MZE2_PSEAH</name>
<feature type="transmembrane region" description="Helical" evidence="8">
    <location>
        <begin position="329"/>
        <end position="350"/>
    </location>
</feature>
<protein>
    <submittedName>
        <fullName evidence="10">FtsX-like permease family protein</fullName>
    </submittedName>
</protein>
<dbReference type="STRING" id="2074.BG845_02742"/>
<comment type="subcellular location">
    <subcellularLocation>
        <location evidence="1">Cell membrane</location>
        <topology evidence="1">Multi-pass membrane protein</topology>
    </subcellularLocation>
</comment>
<feature type="transmembrane region" description="Helical" evidence="8">
    <location>
        <begin position="437"/>
        <end position="457"/>
    </location>
</feature>
<organism evidence="10 11">
    <name type="scientific">Pseudonocardia autotrophica</name>
    <name type="common">Amycolata autotrophica</name>
    <name type="synonym">Nocardia autotrophica</name>
    <dbReference type="NCBI Taxonomy" id="2074"/>
    <lineage>
        <taxon>Bacteria</taxon>
        <taxon>Bacillati</taxon>
        <taxon>Actinomycetota</taxon>
        <taxon>Actinomycetes</taxon>
        <taxon>Pseudonocardiales</taxon>
        <taxon>Pseudonocardiaceae</taxon>
        <taxon>Pseudonocardia</taxon>
    </lineage>
</organism>
<evidence type="ECO:0000256" key="5">
    <source>
        <dbReference type="ARBA" id="ARBA00023136"/>
    </source>
</evidence>
<feature type="compositionally biased region" description="Basic residues" evidence="7">
    <location>
        <begin position="781"/>
        <end position="790"/>
    </location>
</feature>
<dbReference type="InterPro" id="IPR050250">
    <property type="entry name" value="Macrolide_Exporter_MacB"/>
</dbReference>
<feature type="transmembrane region" description="Helical" evidence="8">
    <location>
        <begin position="287"/>
        <end position="309"/>
    </location>
</feature>
<keyword evidence="2" id="KW-1003">Cell membrane</keyword>
<gene>
    <name evidence="10" type="ORF">BG845_02742</name>
</gene>
<evidence type="ECO:0000256" key="4">
    <source>
        <dbReference type="ARBA" id="ARBA00022989"/>
    </source>
</evidence>
<evidence type="ECO:0000313" key="10">
    <source>
        <dbReference type="EMBL" id="OSY40339.1"/>
    </source>
</evidence>
<evidence type="ECO:0000256" key="2">
    <source>
        <dbReference type="ARBA" id="ARBA00022475"/>
    </source>
</evidence>
<dbReference type="Pfam" id="PF02687">
    <property type="entry name" value="FtsX"/>
    <property type="match status" value="2"/>
</dbReference>
<feature type="domain" description="ABC3 transporter permease C-terminal" evidence="9">
    <location>
        <begin position="239"/>
        <end position="358"/>
    </location>
</feature>
<dbReference type="GO" id="GO:0022857">
    <property type="term" value="F:transmembrane transporter activity"/>
    <property type="evidence" value="ECO:0007669"/>
    <property type="project" value="TreeGrafter"/>
</dbReference>
<dbReference type="GO" id="GO:0005886">
    <property type="term" value="C:plasma membrane"/>
    <property type="evidence" value="ECO:0007669"/>
    <property type="project" value="UniProtKB-SubCell"/>
</dbReference>
<proteinExistence type="inferred from homology"/>
<feature type="transmembrane region" description="Helical" evidence="8">
    <location>
        <begin position="679"/>
        <end position="708"/>
    </location>
</feature>
<feature type="transmembrane region" description="Helical" evidence="8">
    <location>
        <begin position="235"/>
        <end position="255"/>
    </location>
</feature>
<keyword evidence="5 8" id="KW-0472">Membrane</keyword>
<keyword evidence="3 8" id="KW-0812">Transmembrane</keyword>
<keyword evidence="4 8" id="KW-1133">Transmembrane helix</keyword>
<dbReference type="Proteomes" id="UP000194360">
    <property type="component" value="Unassembled WGS sequence"/>
</dbReference>
<dbReference type="AlphaFoldDB" id="A0A1Y2MZE2"/>
<dbReference type="EMBL" id="MIGB01000013">
    <property type="protein sequence ID" value="OSY40339.1"/>
    <property type="molecule type" value="Genomic_DNA"/>
</dbReference>
<evidence type="ECO:0000256" key="7">
    <source>
        <dbReference type="SAM" id="MobiDB-lite"/>
    </source>
</evidence>
<keyword evidence="11" id="KW-1185">Reference proteome</keyword>
<dbReference type="PANTHER" id="PTHR30572:SF4">
    <property type="entry name" value="ABC TRANSPORTER PERMEASE YTRF"/>
    <property type="match status" value="1"/>
</dbReference>
<evidence type="ECO:0000256" key="6">
    <source>
        <dbReference type="ARBA" id="ARBA00038076"/>
    </source>
</evidence>
<feature type="transmembrane region" description="Helical" evidence="8">
    <location>
        <begin position="405"/>
        <end position="425"/>
    </location>
</feature>
<evidence type="ECO:0000256" key="8">
    <source>
        <dbReference type="SAM" id="Phobius"/>
    </source>
</evidence>
<sequence>MIAWANLRVRWRELLATVLAVGTGVALIGAVLLTASAARPPVQERFAATAALVVPPTVVASHTPRTDRRIPWSSAEADATAARLGTGPGVTGVVIDRSFPAVPMPGGRPAGDPEDRAGGHGIASLALGGYRIEGSAPRGPDEMVVGRDLGAGPGTTLPVLFADATRPMRVTGVTDGPGVYVADEVAARLAPGVRTIGVLGAVPPAPPGTTVLTGDDRGAVEPVQDSRLRHRGTQLLVALGLLTGVTTVVVVSAALSTTVDGRRRELGLLRAVGATPGQIRRTVLGEAALAGAAGALLGTAGGICLAPALHRLLVAAEAARGVEAVPPSVPSLAVAAAAGVLLSLGGGLAASRRAARAAPPGAVPGRTDGEPAGRSRTVGGCAALAVGAGMAVATAGAAGDDRVGLALGTGATLVIAAALLAPAVLGLLVRARRPARAAAIAAPVIVAVGFAVLIGGLTDTMAAAYPAERAAVLAGTVTVEQDAAPGLSDDTARALMVPGARVPLPTVLVVTGPAGPVAVDAVGTDGAVVPGTTVLSEPMADRLGVAAGDRLPARFADGTDVELRIAAVSAPDERRGDVAVARSDVRAHDPTALTDTAFLPVGAVPDRLPPGTVVRDAHAHAVAEYAIDARLTTVLALLLVAVSAGYGGLAAVNTVVTVVRTRRDDLALLGAVGATRGQLIGIVGAETGAAALLGAVLGVLVTAPPLAAVASGLAVATGQPVTAVVDPGTVFLAIGVCTVAAVGVAALSTGRATRREGPGGARWVSRSRPGAWRRPSTPTATRRRRRPPPR</sequence>